<sequence>MGSNNIDTTELPVKLRLPDSFSTRGKHVEVPEWLRPAAFAAGGIVLAGAAAWLVKRRLNDAKRLEPVRRPPYQAVSTRSHAA</sequence>
<organism evidence="2 3">
    <name type="scientific">Croceicoccus esteveae</name>
    <dbReference type="NCBI Taxonomy" id="3075597"/>
    <lineage>
        <taxon>Bacteria</taxon>
        <taxon>Pseudomonadati</taxon>
        <taxon>Pseudomonadota</taxon>
        <taxon>Alphaproteobacteria</taxon>
        <taxon>Sphingomonadales</taxon>
        <taxon>Erythrobacteraceae</taxon>
        <taxon>Croceicoccus</taxon>
    </lineage>
</organism>
<accession>A0ABU2ZLA7</accession>
<feature type="transmembrane region" description="Helical" evidence="1">
    <location>
        <begin position="33"/>
        <end position="54"/>
    </location>
</feature>
<evidence type="ECO:0008006" key="4">
    <source>
        <dbReference type="Google" id="ProtNLM"/>
    </source>
</evidence>
<evidence type="ECO:0000256" key="1">
    <source>
        <dbReference type="SAM" id="Phobius"/>
    </source>
</evidence>
<keyword evidence="1" id="KW-1133">Transmembrane helix</keyword>
<gene>
    <name evidence="2" type="ORF">RM533_13155</name>
</gene>
<proteinExistence type="predicted"/>
<comment type="caution">
    <text evidence="2">The sequence shown here is derived from an EMBL/GenBank/DDBJ whole genome shotgun (WGS) entry which is preliminary data.</text>
</comment>
<name>A0ABU2ZLA7_9SPHN</name>
<keyword evidence="3" id="KW-1185">Reference proteome</keyword>
<dbReference type="Proteomes" id="UP001259803">
    <property type="component" value="Unassembled WGS sequence"/>
</dbReference>
<dbReference type="RefSeq" id="WP_311341689.1">
    <property type="nucleotide sequence ID" value="NZ_JAVRHS010000018.1"/>
</dbReference>
<evidence type="ECO:0000313" key="3">
    <source>
        <dbReference type="Proteomes" id="UP001259803"/>
    </source>
</evidence>
<keyword evidence="1" id="KW-0472">Membrane</keyword>
<evidence type="ECO:0000313" key="2">
    <source>
        <dbReference type="EMBL" id="MDT0577114.1"/>
    </source>
</evidence>
<protein>
    <recommendedName>
        <fullName evidence="4">LPXTG cell wall anchor domain-containing protein</fullName>
    </recommendedName>
</protein>
<keyword evidence="1" id="KW-0812">Transmembrane</keyword>
<reference evidence="2 3" key="1">
    <citation type="submission" date="2023-09" db="EMBL/GenBank/DDBJ databases">
        <authorList>
            <person name="Rey-Velasco X."/>
        </authorList>
    </citation>
    <scope>NUCLEOTIDE SEQUENCE [LARGE SCALE GENOMIC DNA]</scope>
    <source>
        <strain evidence="2 3">F390</strain>
    </source>
</reference>
<dbReference type="EMBL" id="JAVRHS010000018">
    <property type="protein sequence ID" value="MDT0577114.1"/>
    <property type="molecule type" value="Genomic_DNA"/>
</dbReference>